<organism evidence="1 2">
    <name type="scientific">Spiromyces aspiralis</name>
    <dbReference type="NCBI Taxonomy" id="68401"/>
    <lineage>
        <taxon>Eukaryota</taxon>
        <taxon>Fungi</taxon>
        <taxon>Fungi incertae sedis</taxon>
        <taxon>Zoopagomycota</taxon>
        <taxon>Kickxellomycotina</taxon>
        <taxon>Kickxellomycetes</taxon>
        <taxon>Kickxellales</taxon>
        <taxon>Kickxellaceae</taxon>
        <taxon>Spiromyces</taxon>
    </lineage>
</organism>
<protein>
    <submittedName>
        <fullName evidence="1">Uncharacterized protein</fullName>
    </submittedName>
</protein>
<accession>A0ACC1HIW0</accession>
<dbReference type="EMBL" id="JAMZIH010004765">
    <property type="protein sequence ID" value="KAJ1676157.1"/>
    <property type="molecule type" value="Genomic_DNA"/>
</dbReference>
<keyword evidence="2" id="KW-1185">Reference proteome</keyword>
<feature type="non-terminal residue" evidence="1">
    <location>
        <position position="1"/>
    </location>
</feature>
<evidence type="ECO:0000313" key="1">
    <source>
        <dbReference type="EMBL" id="KAJ1676157.1"/>
    </source>
</evidence>
<name>A0ACC1HIW0_9FUNG</name>
<dbReference type="Proteomes" id="UP001145114">
    <property type="component" value="Unassembled WGS sequence"/>
</dbReference>
<sequence>PNQRQTSSSKRYSRLSSHTPLSPQSPNPQTHLGQQPVDSEHSDNSLSANAPDTPAGAAATGRRTVRRSFSRRPPPSQVDSEQSSQRRRPKFTRRNLVNLRNDQH</sequence>
<evidence type="ECO:0000313" key="2">
    <source>
        <dbReference type="Proteomes" id="UP001145114"/>
    </source>
</evidence>
<comment type="caution">
    <text evidence="1">The sequence shown here is derived from an EMBL/GenBank/DDBJ whole genome shotgun (WGS) entry which is preliminary data.</text>
</comment>
<feature type="non-terminal residue" evidence="1">
    <location>
        <position position="104"/>
    </location>
</feature>
<gene>
    <name evidence="1" type="ORF">EV182_008751</name>
</gene>
<proteinExistence type="predicted"/>
<reference evidence="1" key="1">
    <citation type="submission" date="2022-06" db="EMBL/GenBank/DDBJ databases">
        <title>Phylogenomic reconstructions and comparative analyses of Kickxellomycotina fungi.</title>
        <authorList>
            <person name="Reynolds N.K."/>
            <person name="Stajich J.E."/>
            <person name="Barry K."/>
            <person name="Grigoriev I.V."/>
            <person name="Crous P."/>
            <person name="Smith M.E."/>
        </authorList>
    </citation>
    <scope>NUCLEOTIDE SEQUENCE</scope>
    <source>
        <strain evidence="1">RSA 2271</strain>
    </source>
</reference>